<dbReference type="Proteomes" id="UP000805193">
    <property type="component" value="Unassembled WGS sequence"/>
</dbReference>
<protein>
    <submittedName>
        <fullName evidence="1">Uncharacterized protein</fullName>
    </submittedName>
</protein>
<proteinExistence type="predicted"/>
<accession>A0AC60NSA7</accession>
<evidence type="ECO:0000313" key="1">
    <source>
        <dbReference type="EMBL" id="KAG0410015.1"/>
    </source>
</evidence>
<organism evidence="1 2">
    <name type="scientific">Ixodes persulcatus</name>
    <name type="common">Taiga tick</name>
    <dbReference type="NCBI Taxonomy" id="34615"/>
    <lineage>
        <taxon>Eukaryota</taxon>
        <taxon>Metazoa</taxon>
        <taxon>Ecdysozoa</taxon>
        <taxon>Arthropoda</taxon>
        <taxon>Chelicerata</taxon>
        <taxon>Arachnida</taxon>
        <taxon>Acari</taxon>
        <taxon>Parasitiformes</taxon>
        <taxon>Ixodida</taxon>
        <taxon>Ixodoidea</taxon>
        <taxon>Ixodidae</taxon>
        <taxon>Ixodinae</taxon>
        <taxon>Ixodes</taxon>
    </lineage>
</organism>
<reference evidence="1 2" key="1">
    <citation type="journal article" date="2020" name="Cell">
        <title>Large-Scale Comparative Analyses of Tick Genomes Elucidate Their Genetic Diversity and Vector Capacities.</title>
        <authorList>
            <consortium name="Tick Genome and Microbiome Consortium (TIGMIC)"/>
            <person name="Jia N."/>
            <person name="Wang J."/>
            <person name="Shi W."/>
            <person name="Du L."/>
            <person name="Sun Y."/>
            <person name="Zhan W."/>
            <person name="Jiang J.F."/>
            <person name="Wang Q."/>
            <person name="Zhang B."/>
            <person name="Ji P."/>
            <person name="Bell-Sakyi L."/>
            <person name="Cui X.M."/>
            <person name="Yuan T.T."/>
            <person name="Jiang B.G."/>
            <person name="Yang W.F."/>
            <person name="Lam T.T."/>
            <person name="Chang Q.C."/>
            <person name="Ding S.J."/>
            <person name="Wang X.J."/>
            <person name="Zhu J.G."/>
            <person name="Ruan X.D."/>
            <person name="Zhao L."/>
            <person name="Wei J.T."/>
            <person name="Ye R.Z."/>
            <person name="Que T.C."/>
            <person name="Du C.H."/>
            <person name="Zhou Y.H."/>
            <person name="Cheng J.X."/>
            <person name="Dai P.F."/>
            <person name="Guo W.B."/>
            <person name="Han X.H."/>
            <person name="Huang E.J."/>
            <person name="Li L.F."/>
            <person name="Wei W."/>
            <person name="Gao Y.C."/>
            <person name="Liu J.Z."/>
            <person name="Shao H.Z."/>
            <person name="Wang X."/>
            <person name="Wang C.C."/>
            <person name="Yang T.C."/>
            <person name="Huo Q.B."/>
            <person name="Li W."/>
            <person name="Chen H.Y."/>
            <person name="Chen S.E."/>
            <person name="Zhou L.G."/>
            <person name="Ni X.B."/>
            <person name="Tian J.H."/>
            <person name="Sheng Y."/>
            <person name="Liu T."/>
            <person name="Pan Y.S."/>
            <person name="Xia L.Y."/>
            <person name="Li J."/>
            <person name="Zhao F."/>
            <person name="Cao W.C."/>
        </authorList>
    </citation>
    <scope>NUCLEOTIDE SEQUENCE [LARGE SCALE GENOMIC DNA]</scope>
    <source>
        <strain evidence="1">Iper-2018</strain>
    </source>
</reference>
<keyword evidence="2" id="KW-1185">Reference proteome</keyword>
<sequence length="169" mass="19242">MLTDERQAADPHLLHLWEARRSLIKRWRRQKHNRTLKIRIARRTEEAADYAVDLMQQNWQQFCNSLQGTLGSAKTWSLLRHLLDFTKSNVIDEDMREVTTATVPTSFPLEAEEAAIALAITSTPSIISLSIITDSQAACRSFGNVPNPNAEQWEAALSSWDPDDQRNLV</sequence>
<name>A0AC60NSA7_IXOPE</name>
<evidence type="ECO:0000313" key="2">
    <source>
        <dbReference type="Proteomes" id="UP000805193"/>
    </source>
</evidence>
<gene>
    <name evidence="1" type="ORF">HPB47_012881</name>
</gene>
<dbReference type="EMBL" id="JABSTQ010011566">
    <property type="protein sequence ID" value="KAG0410015.1"/>
    <property type="molecule type" value="Genomic_DNA"/>
</dbReference>
<comment type="caution">
    <text evidence="1">The sequence shown here is derived from an EMBL/GenBank/DDBJ whole genome shotgun (WGS) entry which is preliminary data.</text>
</comment>